<name>A0AAX4J5F7_9PEZI</name>
<feature type="transmembrane region" description="Helical" evidence="7">
    <location>
        <begin position="99"/>
        <end position="122"/>
    </location>
</feature>
<dbReference type="PANTHER" id="PTHR33048">
    <property type="entry name" value="PTH11-LIKE INTEGRAL MEMBRANE PROTEIN (AFU_ORTHOLOGUE AFUA_5G11245)"/>
    <property type="match status" value="1"/>
</dbReference>
<feature type="transmembrane region" description="Helical" evidence="7">
    <location>
        <begin position="297"/>
        <end position="320"/>
    </location>
</feature>
<dbReference type="InterPro" id="IPR052337">
    <property type="entry name" value="SAT4-like"/>
</dbReference>
<dbReference type="Proteomes" id="UP001322277">
    <property type="component" value="Chromosome 12"/>
</dbReference>
<evidence type="ECO:0000256" key="4">
    <source>
        <dbReference type="ARBA" id="ARBA00023136"/>
    </source>
</evidence>
<reference evidence="10" key="1">
    <citation type="journal article" date="2023" name="bioRxiv">
        <title>Complete genome of the Medicago anthracnose fungus, Colletotrichum destructivum, reveals a mini-chromosome-like region within a core chromosome.</title>
        <authorList>
            <person name="Lapalu N."/>
            <person name="Simon A."/>
            <person name="Lu A."/>
            <person name="Plaumann P.-L."/>
            <person name="Amselem J."/>
            <person name="Pigne S."/>
            <person name="Auger A."/>
            <person name="Koch C."/>
            <person name="Dallery J.-F."/>
            <person name="O'Connell R.J."/>
        </authorList>
    </citation>
    <scope>NUCLEOTIDE SEQUENCE [LARGE SCALE GENOMIC DNA]</scope>
    <source>
        <strain evidence="10">CBS 520.97</strain>
    </source>
</reference>
<feature type="transmembrane region" description="Helical" evidence="7">
    <location>
        <begin position="154"/>
        <end position="175"/>
    </location>
</feature>
<proteinExistence type="inferred from homology"/>
<evidence type="ECO:0000256" key="5">
    <source>
        <dbReference type="ARBA" id="ARBA00038359"/>
    </source>
</evidence>
<feature type="transmembrane region" description="Helical" evidence="7">
    <location>
        <begin position="230"/>
        <end position="252"/>
    </location>
</feature>
<dbReference type="GO" id="GO:0016020">
    <property type="term" value="C:membrane"/>
    <property type="evidence" value="ECO:0007669"/>
    <property type="project" value="UniProtKB-SubCell"/>
</dbReference>
<feature type="region of interest" description="Disordered" evidence="6">
    <location>
        <begin position="1"/>
        <end position="47"/>
    </location>
</feature>
<evidence type="ECO:0000313" key="10">
    <source>
        <dbReference type="Proteomes" id="UP001322277"/>
    </source>
</evidence>
<evidence type="ECO:0000256" key="1">
    <source>
        <dbReference type="ARBA" id="ARBA00004141"/>
    </source>
</evidence>
<evidence type="ECO:0000313" key="9">
    <source>
        <dbReference type="EMBL" id="WQF90512.1"/>
    </source>
</evidence>
<protein>
    <recommendedName>
        <fullName evidence="8">Rhodopsin domain-containing protein</fullName>
    </recommendedName>
</protein>
<evidence type="ECO:0000256" key="7">
    <source>
        <dbReference type="SAM" id="Phobius"/>
    </source>
</evidence>
<dbReference type="AlphaFoldDB" id="A0AAX4J5F7"/>
<evidence type="ECO:0000259" key="8">
    <source>
        <dbReference type="Pfam" id="PF20684"/>
    </source>
</evidence>
<keyword evidence="2 7" id="KW-0812">Transmembrane</keyword>
<feature type="compositionally biased region" description="Low complexity" evidence="6">
    <location>
        <begin position="1"/>
        <end position="19"/>
    </location>
</feature>
<keyword evidence="10" id="KW-1185">Reference proteome</keyword>
<dbReference type="KEGG" id="cdet:87952026"/>
<organism evidence="9 10">
    <name type="scientific">Colletotrichum destructivum</name>
    <dbReference type="NCBI Taxonomy" id="34406"/>
    <lineage>
        <taxon>Eukaryota</taxon>
        <taxon>Fungi</taxon>
        <taxon>Dikarya</taxon>
        <taxon>Ascomycota</taxon>
        <taxon>Pezizomycotina</taxon>
        <taxon>Sordariomycetes</taxon>
        <taxon>Hypocreomycetidae</taxon>
        <taxon>Glomerellales</taxon>
        <taxon>Glomerellaceae</taxon>
        <taxon>Colletotrichum</taxon>
        <taxon>Colletotrichum destructivum species complex</taxon>
    </lineage>
</organism>
<evidence type="ECO:0000256" key="6">
    <source>
        <dbReference type="SAM" id="MobiDB-lite"/>
    </source>
</evidence>
<accession>A0AAX4J5F7</accession>
<sequence length="370" mass="40490">MIPQSSVPSSLSQPQGVSQDPSSCYRKRPGENGKDNMAAPPSPPSTKPMMGGGIAIFPLEKQTQISVVAVSIAFIVLPTTMVILRLISKRLTHRGVDASDYCIVAACFFSNSLQAISIVSVVQCGVGLHNFEIIPKFGYGPIVKFLKVLVAQQLLWAISLSLCKIAILLLYARIFTTRGMVLFTRTVAGFIMMWTVVVISIAFFICRPLSDHWSLDLKNRSCGNQTAADSTMGFLNIITDVAVLLMPVSRLWRLRIEIYKKMALVVAFSLGILTCIASALRLYYLAKLEYFDVTFNIPNALIFSALEPGVGITLACIPFLRPLLDRSRYSSNGTAGYCSSNGNSKRLASDGRQSNGFVLVEENSVQLQLQ</sequence>
<comment type="similarity">
    <text evidence="5">Belongs to the SAT4 family.</text>
</comment>
<dbReference type="Pfam" id="PF20684">
    <property type="entry name" value="Fung_rhodopsin"/>
    <property type="match status" value="1"/>
</dbReference>
<evidence type="ECO:0000256" key="3">
    <source>
        <dbReference type="ARBA" id="ARBA00022989"/>
    </source>
</evidence>
<dbReference type="GeneID" id="87952026"/>
<keyword evidence="4 7" id="KW-0472">Membrane</keyword>
<feature type="transmembrane region" description="Helical" evidence="7">
    <location>
        <begin position="264"/>
        <end position="285"/>
    </location>
</feature>
<dbReference type="PANTHER" id="PTHR33048:SF57">
    <property type="entry name" value="INTEGRAL MEMBRANE PROTEIN-RELATED"/>
    <property type="match status" value="1"/>
</dbReference>
<dbReference type="InterPro" id="IPR049326">
    <property type="entry name" value="Rhodopsin_dom_fungi"/>
</dbReference>
<feature type="transmembrane region" description="Helical" evidence="7">
    <location>
        <begin position="65"/>
        <end position="87"/>
    </location>
</feature>
<dbReference type="RefSeq" id="XP_062787733.1">
    <property type="nucleotide sequence ID" value="XM_062931682.1"/>
</dbReference>
<feature type="transmembrane region" description="Helical" evidence="7">
    <location>
        <begin position="187"/>
        <end position="210"/>
    </location>
</feature>
<keyword evidence="3 7" id="KW-1133">Transmembrane helix</keyword>
<comment type="subcellular location">
    <subcellularLocation>
        <location evidence="1">Membrane</location>
        <topology evidence="1">Multi-pass membrane protein</topology>
    </subcellularLocation>
</comment>
<gene>
    <name evidence="9" type="ORF">CDEST_15526</name>
</gene>
<evidence type="ECO:0000256" key="2">
    <source>
        <dbReference type="ARBA" id="ARBA00022692"/>
    </source>
</evidence>
<dbReference type="EMBL" id="CP137316">
    <property type="protein sequence ID" value="WQF90512.1"/>
    <property type="molecule type" value="Genomic_DNA"/>
</dbReference>
<feature type="domain" description="Rhodopsin" evidence="8">
    <location>
        <begin position="84"/>
        <end position="326"/>
    </location>
</feature>